<dbReference type="EMBL" id="MEZT01000016">
    <property type="protein sequence ID" value="OGD56605.1"/>
    <property type="molecule type" value="Genomic_DNA"/>
</dbReference>
<evidence type="ECO:0000313" key="3">
    <source>
        <dbReference type="Proteomes" id="UP000178764"/>
    </source>
</evidence>
<reference evidence="2 3" key="1">
    <citation type="journal article" date="2016" name="Nat. Commun.">
        <title>Thousands of microbial genomes shed light on interconnected biogeochemical processes in an aquifer system.</title>
        <authorList>
            <person name="Anantharaman K."/>
            <person name="Brown C.T."/>
            <person name="Hug L.A."/>
            <person name="Sharon I."/>
            <person name="Castelle C.J."/>
            <person name="Probst A.J."/>
            <person name="Thomas B.C."/>
            <person name="Singh A."/>
            <person name="Wilkins M.J."/>
            <person name="Karaoz U."/>
            <person name="Brodie E.L."/>
            <person name="Williams K.H."/>
            <person name="Hubbard S.S."/>
            <person name="Banfield J.F."/>
        </authorList>
    </citation>
    <scope>NUCLEOTIDE SEQUENCE [LARGE SCALE GENOMIC DNA]</scope>
</reference>
<gene>
    <name evidence="2" type="ORF">A2V71_00170</name>
</gene>
<comment type="caution">
    <text evidence="2">The sequence shown here is derived from an EMBL/GenBank/DDBJ whole genome shotgun (WGS) entry which is preliminary data.</text>
</comment>
<name>A0A1F5DNB2_9BACT</name>
<accession>A0A1F5DNB2</accession>
<dbReference type="Proteomes" id="UP000178764">
    <property type="component" value="Unassembled WGS sequence"/>
</dbReference>
<proteinExistence type="predicted"/>
<feature type="compositionally biased region" description="Basic and acidic residues" evidence="1">
    <location>
        <begin position="125"/>
        <end position="136"/>
    </location>
</feature>
<evidence type="ECO:0000313" key="2">
    <source>
        <dbReference type="EMBL" id="OGD56605.1"/>
    </source>
</evidence>
<feature type="compositionally biased region" description="Acidic residues" evidence="1">
    <location>
        <begin position="137"/>
        <end position="148"/>
    </location>
</feature>
<protein>
    <submittedName>
        <fullName evidence="2">Uncharacterized protein</fullName>
    </submittedName>
</protein>
<feature type="compositionally biased region" description="Basic and acidic residues" evidence="1">
    <location>
        <begin position="10"/>
        <end position="24"/>
    </location>
</feature>
<feature type="region of interest" description="Disordered" evidence="1">
    <location>
        <begin position="124"/>
        <end position="148"/>
    </location>
</feature>
<evidence type="ECO:0000256" key="1">
    <source>
        <dbReference type="SAM" id="MobiDB-lite"/>
    </source>
</evidence>
<feature type="region of interest" description="Disordered" evidence="1">
    <location>
        <begin position="1"/>
        <end position="26"/>
    </location>
</feature>
<dbReference type="AlphaFoldDB" id="A0A1F5DNB2"/>
<organism evidence="2 3">
    <name type="scientific">Candidatus Berkelbacteria bacterium RBG_13_40_8</name>
    <dbReference type="NCBI Taxonomy" id="1797467"/>
    <lineage>
        <taxon>Bacteria</taxon>
        <taxon>Candidatus Berkelbacteria</taxon>
    </lineage>
</organism>
<sequence length="148" mass="16883">MGPEQGPSPKENELKSDPINEFRGWKQQQEAEIESRKQELISAFVNKLPSELQSNENFDANGIIADILEYGSASRKFTAEDLDLQSQQELLDVMKNIQGAWPEIKVGWNYSPDDNEEKVTVNFNKEGEEGESRLELTDEEIAELEENH</sequence>